<keyword evidence="4" id="KW-1185">Reference proteome</keyword>
<keyword evidence="1" id="KW-0732">Signal</keyword>
<proteinExistence type="predicted"/>
<protein>
    <submittedName>
        <fullName evidence="2">(pine wood nematode) hypothetical protein</fullName>
    </submittedName>
</protein>
<dbReference type="EMBL" id="CAJFCV020000004">
    <property type="protein sequence ID" value="CAG9114322.1"/>
    <property type="molecule type" value="Genomic_DNA"/>
</dbReference>
<dbReference type="WBParaSite" id="BXY_0446500.1">
    <property type="protein sequence ID" value="BXY_0446500.1"/>
    <property type="gene ID" value="BXY_0446500"/>
</dbReference>
<evidence type="ECO:0000313" key="5">
    <source>
        <dbReference type="WBParaSite" id="BXY_0446500.1"/>
    </source>
</evidence>
<dbReference type="AlphaFoldDB" id="A0A1I7RUQ5"/>
<dbReference type="Proteomes" id="UP000095284">
    <property type="component" value="Unplaced"/>
</dbReference>
<dbReference type="Proteomes" id="UP000659654">
    <property type="component" value="Unassembled WGS sequence"/>
</dbReference>
<evidence type="ECO:0000313" key="3">
    <source>
        <dbReference type="Proteomes" id="UP000095284"/>
    </source>
</evidence>
<organism evidence="3 5">
    <name type="scientific">Bursaphelenchus xylophilus</name>
    <name type="common">Pinewood nematode worm</name>
    <name type="synonym">Aphelenchoides xylophilus</name>
    <dbReference type="NCBI Taxonomy" id="6326"/>
    <lineage>
        <taxon>Eukaryota</taxon>
        <taxon>Metazoa</taxon>
        <taxon>Ecdysozoa</taxon>
        <taxon>Nematoda</taxon>
        <taxon>Chromadorea</taxon>
        <taxon>Rhabditida</taxon>
        <taxon>Tylenchina</taxon>
        <taxon>Tylenchomorpha</taxon>
        <taxon>Aphelenchoidea</taxon>
        <taxon>Aphelenchoididae</taxon>
        <taxon>Bursaphelenchus</taxon>
    </lineage>
</organism>
<reference evidence="5" key="1">
    <citation type="submission" date="2016-11" db="UniProtKB">
        <authorList>
            <consortium name="WormBaseParasite"/>
        </authorList>
    </citation>
    <scope>IDENTIFICATION</scope>
</reference>
<dbReference type="Proteomes" id="UP000582659">
    <property type="component" value="Unassembled WGS sequence"/>
</dbReference>
<name>A0A1I7RUQ5_BURXY</name>
<sequence>MWCLFVLPLISFPLLQAYKYDVQGYIVNEDVGNFTGYPYVKVVLVDHGVFYDTICGETIARADGYFHIQCDPTDFRFDDVQLLKIYHRFEALDCRVNVYRGRGRGGMVESKNYDALKGDELEKDESLCPEEIYKRPDEPGRK</sequence>
<evidence type="ECO:0000313" key="2">
    <source>
        <dbReference type="EMBL" id="CAD5225280.1"/>
    </source>
</evidence>
<reference evidence="2" key="2">
    <citation type="submission" date="2020-09" db="EMBL/GenBank/DDBJ databases">
        <authorList>
            <person name="Kikuchi T."/>
        </authorList>
    </citation>
    <scope>NUCLEOTIDE SEQUENCE</scope>
    <source>
        <strain evidence="2">Ka4C1</strain>
    </source>
</reference>
<feature type="chain" id="PRO_5035359410" evidence="1">
    <location>
        <begin position="18"/>
        <end position="142"/>
    </location>
</feature>
<dbReference type="EMBL" id="CAJFDI010000004">
    <property type="protein sequence ID" value="CAD5225280.1"/>
    <property type="molecule type" value="Genomic_DNA"/>
</dbReference>
<evidence type="ECO:0000313" key="4">
    <source>
        <dbReference type="Proteomes" id="UP000659654"/>
    </source>
</evidence>
<feature type="signal peptide" evidence="1">
    <location>
        <begin position="1"/>
        <end position="17"/>
    </location>
</feature>
<accession>A0A1I7RUQ5</accession>
<evidence type="ECO:0000256" key="1">
    <source>
        <dbReference type="SAM" id="SignalP"/>
    </source>
</evidence>
<gene>
    <name evidence="2" type="ORF">BXYJ_LOCUS8465</name>
</gene>